<dbReference type="AlphaFoldDB" id="A0A5R9F845"/>
<dbReference type="Pfam" id="PF00561">
    <property type="entry name" value="Abhydrolase_1"/>
    <property type="match status" value="1"/>
</dbReference>
<dbReference type="PRINTS" id="PR00111">
    <property type="entry name" value="ABHYDROLASE"/>
</dbReference>
<dbReference type="PANTHER" id="PTHR43798:SF31">
    <property type="entry name" value="AB HYDROLASE SUPERFAMILY PROTEIN YCLE"/>
    <property type="match status" value="1"/>
</dbReference>
<evidence type="ECO:0000313" key="4">
    <source>
        <dbReference type="Proteomes" id="UP000308230"/>
    </source>
</evidence>
<reference evidence="3 4" key="1">
    <citation type="submission" date="2019-04" db="EMBL/GenBank/DDBJ databases">
        <title>Bacillus caeni sp. nov., a bacterium isolated from mangrove sediment.</title>
        <authorList>
            <person name="Huang H."/>
            <person name="Mo K."/>
            <person name="Hu Y."/>
        </authorList>
    </citation>
    <scope>NUCLEOTIDE SEQUENCE [LARGE SCALE GENOMIC DNA]</scope>
    <source>
        <strain evidence="3 4">HB172195</strain>
    </source>
</reference>
<dbReference type="PANTHER" id="PTHR43798">
    <property type="entry name" value="MONOACYLGLYCEROL LIPASE"/>
    <property type="match status" value="1"/>
</dbReference>
<protein>
    <submittedName>
        <fullName evidence="3">Alpha/beta hydrolase</fullName>
    </submittedName>
</protein>
<keyword evidence="4" id="KW-1185">Reference proteome</keyword>
<dbReference type="GO" id="GO:0016020">
    <property type="term" value="C:membrane"/>
    <property type="evidence" value="ECO:0007669"/>
    <property type="project" value="TreeGrafter"/>
</dbReference>
<evidence type="ECO:0000259" key="2">
    <source>
        <dbReference type="Pfam" id="PF00561"/>
    </source>
</evidence>
<sequence length="271" mass="30879">MPTVHLENELEVYYEEAGRGMPILFLHPPGMGLVTFYYQQALADQFRVIAYDIRGHGYSGLTEEPLSIGLLAEDLLFFMNALNIEKAVVCGYSAGGSIALDFALKHPERMEALILSGGFSEVNDFWLRNEFKAGIALSNEKRLPFLAKAVSLGNRSTKADTKMLYDYFMKSDPLTLRKLYKEGLDYNCTKHLPNIKCPLMVVEGQFAFYFHHYQMIFQSLVPNVETARVSKGFHELPMKFHDPFNHVVRTFLNKVLYSERSTADSFKPAYS</sequence>
<keyword evidence="1 3" id="KW-0378">Hydrolase</keyword>
<gene>
    <name evidence="3" type="ORF">FCL54_14290</name>
</gene>
<dbReference type="Gene3D" id="3.40.50.1820">
    <property type="entry name" value="alpha/beta hydrolase"/>
    <property type="match status" value="1"/>
</dbReference>
<dbReference type="InterPro" id="IPR000073">
    <property type="entry name" value="AB_hydrolase_1"/>
</dbReference>
<comment type="caution">
    <text evidence="3">The sequence shown here is derived from an EMBL/GenBank/DDBJ whole genome shotgun (WGS) entry which is preliminary data.</text>
</comment>
<dbReference type="RefSeq" id="WP_138127416.1">
    <property type="nucleotide sequence ID" value="NZ_SWLG01000009.1"/>
</dbReference>
<dbReference type="OrthoDB" id="9805423at2"/>
<feature type="domain" description="AB hydrolase-1" evidence="2">
    <location>
        <begin position="23"/>
        <end position="126"/>
    </location>
</feature>
<dbReference type="InterPro" id="IPR050266">
    <property type="entry name" value="AB_hydrolase_sf"/>
</dbReference>
<organism evidence="3 4">
    <name type="scientific">Exobacillus caeni</name>
    <dbReference type="NCBI Taxonomy" id="2574798"/>
    <lineage>
        <taxon>Bacteria</taxon>
        <taxon>Bacillati</taxon>
        <taxon>Bacillota</taxon>
        <taxon>Bacilli</taxon>
        <taxon>Bacillales</taxon>
        <taxon>Guptibacillaceae</taxon>
        <taxon>Exobacillus</taxon>
    </lineage>
</organism>
<evidence type="ECO:0000256" key="1">
    <source>
        <dbReference type="ARBA" id="ARBA00022801"/>
    </source>
</evidence>
<dbReference type="InterPro" id="IPR029058">
    <property type="entry name" value="AB_hydrolase_fold"/>
</dbReference>
<proteinExistence type="predicted"/>
<dbReference type="SUPFAM" id="SSF53474">
    <property type="entry name" value="alpha/beta-Hydrolases"/>
    <property type="match status" value="1"/>
</dbReference>
<name>A0A5R9F845_9BACL</name>
<dbReference type="Proteomes" id="UP000308230">
    <property type="component" value="Unassembled WGS sequence"/>
</dbReference>
<accession>A0A5R9F845</accession>
<evidence type="ECO:0000313" key="3">
    <source>
        <dbReference type="EMBL" id="TLS36684.1"/>
    </source>
</evidence>
<dbReference type="GO" id="GO:0016787">
    <property type="term" value="F:hydrolase activity"/>
    <property type="evidence" value="ECO:0007669"/>
    <property type="project" value="UniProtKB-KW"/>
</dbReference>
<dbReference type="EMBL" id="SWLG01000009">
    <property type="protein sequence ID" value="TLS36684.1"/>
    <property type="molecule type" value="Genomic_DNA"/>
</dbReference>